<name>A0ABW1IXF8_9PSEU</name>
<evidence type="ECO:0000313" key="2">
    <source>
        <dbReference type="Proteomes" id="UP001596302"/>
    </source>
</evidence>
<dbReference type="EMBL" id="JBHSQW010000001">
    <property type="protein sequence ID" value="MFC5992845.1"/>
    <property type="molecule type" value="Genomic_DNA"/>
</dbReference>
<sequence>MQLPEWISIDLTKAYYAAERKVSPRLEELMRTDAAMDAIAVSLAVRRIAGGMVRSALNGAVEAVGLPSSRQVARLQRALDEIKKDQS</sequence>
<protein>
    <submittedName>
        <fullName evidence="1">Uncharacterized protein</fullName>
    </submittedName>
</protein>
<accession>A0ABW1IXF8</accession>
<reference evidence="2" key="1">
    <citation type="journal article" date="2019" name="Int. J. Syst. Evol. Microbiol.">
        <title>The Global Catalogue of Microorganisms (GCM) 10K type strain sequencing project: providing services to taxonomists for standard genome sequencing and annotation.</title>
        <authorList>
            <consortium name="The Broad Institute Genomics Platform"/>
            <consortium name="The Broad Institute Genome Sequencing Center for Infectious Disease"/>
            <person name="Wu L."/>
            <person name="Ma J."/>
        </authorList>
    </citation>
    <scope>NUCLEOTIDE SEQUENCE [LARGE SCALE GENOMIC DNA]</scope>
    <source>
        <strain evidence="2">CCM 8391</strain>
    </source>
</reference>
<organism evidence="1 2">
    <name type="scientific">Pseudonocardia hispaniensis</name>
    <dbReference type="NCBI Taxonomy" id="904933"/>
    <lineage>
        <taxon>Bacteria</taxon>
        <taxon>Bacillati</taxon>
        <taxon>Actinomycetota</taxon>
        <taxon>Actinomycetes</taxon>
        <taxon>Pseudonocardiales</taxon>
        <taxon>Pseudonocardiaceae</taxon>
        <taxon>Pseudonocardia</taxon>
    </lineage>
</organism>
<comment type="caution">
    <text evidence="1">The sequence shown here is derived from an EMBL/GenBank/DDBJ whole genome shotgun (WGS) entry which is preliminary data.</text>
</comment>
<keyword evidence="2" id="KW-1185">Reference proteome</keyword>
<dbReference type="Proteomes" id="UP001596302">
    <property type="component" value="Unassembled WGS sequence"/>
</dbReference>
<gene>
    <name evidence="1" type="ORF">ACFQE5_01315</name>
</gene>
<dbReference type="RefSeq" id="WP_379581782.1">
    <property type="nucleotide sequence ID" value="NZ_JBHSQW010000001.1"/>
</dbReference>
<proteinExistence type="predicted"/>
<evidence type="ECO:0000313" key="1">
    <source>
        <dbReference type="EMBL" id="MFC5992845.1"/>
    </source>
</evidence>